<proteinExistence type="predicted"/>
<protein>
    <submittedName>
        <fullName evidence="1">Uncharacterized protein</fullName>
    </submittedName>
</protein>
<name>A0AAV7RX74_PLEWA</name>
<evidence type="ECO:0000313" key="2">
    <source>
        <dbReference type="Proteomes" id="UP001066276"/>
    </source>
</evidence>
<dbReference type="Proteomes" id="UP001066276">
    <property type="component" value="Chromosome 5"/>
</dbReference>
<accession>A0AAV7RX74</accession>
<keyword evidence="2" id="KW-1185">Reference proteome</keyword>
<dbReference type="PROSITE" id="PS51257">
    <property type="entry name" value="PROKAR_LIPOPROTEIN"/>
    <property type="match status" value="1"/>
</dbReference>
<reference evidence="1" key="1">
    <citation type="journal article" date="2022" name="bioRxiv">
        <title>Sequencing and chromosome-scale assembly of the giantPleurodeles waltlgenome.</title>
        <authorList>
            <person name="Brown T."/>
            <person name="Elewa A."/>
            <person name="Iarovenko S."/>
            <person name="Subramanian E."/>
            <person name="Araus A.J."/>
            <person name="Petzold A."/>
            <person name="Susuki M."/>
            <person name="Suzuki K.-i.T."/>
            <person name="Hayashi T."/>
            <person name="Toyoda A."/>
            <person name="Oliveira C."/>
            <person name="Osipova E."/>
            <person name="Leigh N.D."/>
            <person name="Simon A."/>
            <person name="Yun M.H."/>
        </authorList>
    </citation>
    <scope>NUCLEOTIDE SEQUENCE</scope>
    <source>
        <strain evidence="1">20211129_DDA</strain>
        <tissue evidence="1">Liver</tissue>
    </source>
</reference>
<evidence type="ECO:0000313" key="1">
    <source>
        <dbReference type="EMBL" id="KAJ1157394.1"/>
    </source>
</evidence>
<comment type="caution">
    <text evidence="1">The sequence shown here is derived from an EMBL/GenBank/DDBJ whole genome shotgun (WGS) entry which is preliminary data.</text>
</comment>
<dbReference type="AlphaFoldDB" id="A0AAV7RX74"/>
<gene>
    <name evidence="1" type="ORF">NDU88_010107</name>
</gene>
<sequence length="75" mass="7945">MLRPGEQSQQSEAAGEAWWVPTLNLLPAGTGCRGRTPALGAERERQKLIQAPWTRTRIAGGAEACGPLVAVFGSD</sequence>
<dbReference type="EMBL" id="JANPWB010000009">
    <property type="protein sequence ID" value="KAJ1157394.1"/>
    <property type="molecule type" value="Genomic_DNA"/>
</dbReference>
<organism evidence="1 2">
    <name type="scientific">Pleurodeles waltl</name>
    <name type="common">Iberian ribbed newt</name>
    <dbReference type="NCBI Taxonomy" id="8319"/>
    <lineage>
        <taxon>Eukaryota</taxon>
        <taxon>Metazoa</taxon>
        <taxon>Chordata</taxon>
        <taxon>Craniata</taxon>
        <taxon>Vertebrata</taxon>
        <taxon>Euteleostomi</taxon>
        <taxon>Amphibia</taxon>
        <taxon>Batrachia</taxon>
        <taxon>Caudata</taxon>
        <taxon>Salamandroidea</taxon>
        <taxon>Salamandridae</taxon>
        <taxon>Pleurodelinae</taxon>
        <taxon>Pleurodeles</taxon>
    </lineage>
</organism>